<evidence type="ECO:0000313" key="2">
    <source>
        <dbReference type="Proteomes" id="UP000177625"/>
    </source>
</evidence>
<protein>
    <submittedName>
        <fullName evidence="1">Uncharacterized protein</fullName>
    </submittedName>
</protein>
<organism evidence="1 2">
    <name type="scientific">Rhynchosporium secalis</name>
    <name type="common">Barley scald fungus</name>
    <dbReference type="NCBI Taxonomy" id="38038"/>
    <lineage>
        <taxon>Eukaryota</taxon>
        <taxon>Fungi</taxon>
        <taxon>Dikarya</taxon>
        <taxon>Ascomycota</taxon>
        <taxon>Pezizomycotina</taxon>
        <taxon>Leotiomycetes</taxon>
        <taxon>Helotiales</taxon>
        <taxon>Ploettnerulaceae</taxon>
        <taxon>Rhynchosporium</taxon>
    </lineage>
</organism>
<sequence>MTFHWALLRFSDSVESSQVSKRYPAEWRRRHNSRNNTMSRILSIIEVRQFPASQTPPYQFSGFSRNQPCSSHYHTNGRNSRIRVGGCNREAVDFEARLEMANSQFTFGSARTPETFQFCN</sequence>
<accession>A0A1E1MS43</accession>
<gene>
    <name evidence="1" type="ORF">RSE6_12769</name>
</gene>
<keyword evidence="2" id="KW-1185">Reference proteome</keyword>
<dbReference type="Proteomes" id="UP000177625">
    <property type="component" value="Unassembled WGS sequence"/>
</dbReference>
<proteinExistence type="predicted"/>
<reference evidence="2" key="1">
    <citation type="submission" date="2016-03" db="EMBL/GenBank/DDBJ databases">
        <authorList>
            <person name="Guldener U."/>
        </authorList>
    </citation>
    <scope>NUCLEOTIDE SEQUENCE [LARGE SCALE GENOMIC DNA]</scope>
</reference>
<name>A0A1E1MS43_RHYSE</name>
<dbReference type="EMBL" id="FJVC01000495">
    <property type="protein sequence ID" value="CZT51605.1"/>
    <property type="molecule type" value="Genomic_DNA"/>
</dbReference>
<dbReference type="AlphaFoldDB" id="A0A1E1MS43"/>
<evidence type="ECO:0000313" key="1">
    <source>
        <dbReference type="EMBL" id="CZT51605.1"/>
    </source>
</evidence>